<evidence type="ECO:0000313" key="8">
    <source>
        <dbReference type="Proteomes" id="UP001290462"/>
    </source>
</evidence>
<dbReference type="PANTHER" id="PTHR11076">
    <property type="entry name" value="DNA REPAIR POLYMERASE UMUC / TRANSFERASE FAMILY MEMBER"/>
    <property type="match status" value="1"/>
</dbReference>
<dbReference type="Proteomes" id="UP001290462">
    <property type="component" value="Unassembled WGS sequence"/>
</dbReference>
<dbReference type="InterPro" id="IPR050116">
    <property type="entry name" value="DNA_polymerase-Y"/>
</dbReference>
<dbReference type="GO" id="GO:0006281">
    <property type="term" value="P:DNA repair"/>
    <property type="evidence" value="ECO:0007669"/>
    <property type="project" value="InterPro"/>
</dbReference>
<dbReference type="InterPro" id="IPR043128">
    <property type="entry name" value="Rev_trsase/Diguanyl_cyclase"/>
</dbReference>
<comment type="similarity">
    <text evidence="1">Belongs to the DNA polymerase type-Y family.</text>
</comment>
<dbReference type="InterPro" id="IPR017961">
    <property type="entry name" value="DNA_pol_Y-fam_little_finger"/>
</dbReference>
<dbReference type="InterPro" id="IPR043502">
    <property type="entry name" value="DNA/RNA_pol_sf"/>
</dbReference>
<dbReference type="Gene3D" id="3.30.70.270">
    <property type="match status" value="1"/>
</dbReference>
<reference evidence="7" key="1">
    <citation type="submission" date="2023-08" db="EMBL/GenBank/DDBJ databases">
        <title>Genomic characterization of piscicolin 126 produced by Carnobacterium maltaromaticum CM22 strain isolated from salmon (Salmo salar).</title>
        <authorList>
            <person name="Gonzalez-Gragera E."/>
            <person name="Garcia-Lopez J.D."/>
            <person name="Teso-Perez C."/>
            <person name="Gimenez-Hernandez I."/>
            <person name="Peralta-Sanchez J.M."/>
            <person name="Valdivia E."/>
            <person name="Montalban-Lopez M."/>
            <person name="Martin-Platero A.M."/>
            <person name="Banos A."/>
            <person name="Martinez-Bueno M."/>
        </authorList>
    </citation>
    <scope>NUCLEOTIDE SEQUENCE</scope>
    <source>
        <strain evidence="7">CM22</strain>
    </source>
</reference>
<feature type="domain" description="UmuC" evidence="6">
    <location>
        <begin position="15"/>
        <end position="205"/>
    </location>
</feature>
<dbReference type="PROSITE" id="PS50173">
    <property type="entry name" value="UMUC"/>
    <property type="match status" value="1"/>
</dbReference>
<dbReference type="GO" id="GO:0003684">
    <property type="term" value="F:damaged DNA binding"/>
    <property type="evidence" value="ECO:0007669"/>
    <property type="project" value="InterPro"/>
</dbReference>
<dbReference type="Pfam" id="PF11799">
    <property type="entry name" value="IMS_C"/>
    <property type="match status" value="1"/>
</dbReference>
<organism evidence="7 8">
    <name type="scientific">Carnobacterium maltaromaticum</name>
    <name type="common">Carnobacterium piscicola</name>
    <dbReference type="NCBI Taxonomy" id="2751"/>
    <lineage>
        <taxon>Bacteria</taxon>
        <taxon>Bacillati</taxon>
        <taxon>Bacillota</taxon>
        <taxon>Bacilli</taxon>
        <taxon>Lactobacillales</taxon>
        <taxon>Carnobacteriaceae</taxon>
        <taxon>Carnobacterium</taxon>
    </lineage>
</organism>
<dbReference type="Pfam" id="PF11798">
    <property type="entry name" value="IMS_HHH"/>
    <property type="match status" value="1"/>
</dbReference>
<dbReference type="EMBL" id="JAVBVO010000024">
    <property type="protein sequence ID" value="MDZ5760573.1"/>
    <property type="molecule type" value="Genomic_DNA"/>
</dbReference>
<keyword evidence="5" id="KW-0808">Transferase</keyword>
<proteinExistence type="inferred from homology"/>
<keyword evidence="5" id="KW-0239">DNA-directed DNA polymerase</keyword>
<accession>A0AAW9KEL4</accession>
<dbReference type="GO" id="GO:0009432">
    <property type="term" value="P:SOS response"/>
    <property type="evidence" value="ECO:0007669"/>
    <property type="project" value="TreeGrafter"/>
</dbReference>
<name>A0AAW9KEL4_CARML</name>
<dbReference type="InterPro" id="IPR024728">
    <property type="entry name" value="PolY_HhH_motif"/>
</dbReference>
<dbReference type="GO" id="GO:0005829">
    <property type="term" value="C:cytosol"/>
    <property type="evidence" value="ECO:0007669"/>
    <property type="project" value="TreeGrafter"/>
</dbReference>
<protein>
    <submittedName>
        <fullName evidence="7">Y-family DNA polymerase</fullName>
    </submittedName>
</protein>
<dbReference type="InterPro" id="IPR001126">
    <property type="entry name" value="UmuC"/>
</dbReference>
<dbReference type="GO" id="GO:0006260">
    <property type="term" value="P:DNA replication"/>
    <property type="evidence" value="ECO:0007669"/>
    <property type="project" value="UniProtKB-KW"/>
</dbReference>
<evidence type="ECO:0000256" key="4">
    <source>
        <dbReference type="ARBA" id="ARBA00022705"/>
    </source>
</evidence>
<dbReference type="PANTHER" id="PTHR11076:SF35">
    <property type="entry name" value="DNA REPAIR PROTEIN HOMOLOG YOBH"/>
    <property type="match status" value="1"/>
</dbReference>
<sequence>MELEMDYSNEPRDDILCVDVKSFYSSVECVERGLNPLTTMLVVMSNAENAGGLVLAASPAAKKRLGISNVSRKYDLPDHKDLKIVPPRMALYIEKNKLILDIFRKYAAEEDILVYSIDEAFIRVSPVEKLYKSSAYEIARMIQLDIYHELGLYVTVGIGENMLMAKLCLDNEAKNAKDFKAEWRYEDVKEKIWAIDPLTDFWGIGSRTADTLKKMGIRTVRDLANADVTRLKNKFGVLGEQLYAHSWGLDRSDIRKKHKTLEKSYGNTQVLPKDYTVRTEIEVVIKEIAEQVATRLRNHGCQSGCVSLMVGYSMYENERGFSRQVKVPFTNSTKDIVRHCLFLFDKFYKGQSVRNLGVSCSKLKVDSTMQLDLFKEVKNQVNEQKLDKIVDTVRAKYGFASLVHASSLTSGATAIKRNTTLIGGHASGKDEKDVKQIQ</sequence>
<dbReference type="Gene3D" id="1.10.150.20">
    <property type="entry name" value="5' to 3' exonuclease, C-terminal subdomain"/>
    <property type="match status" value="1"/>
</dbReference>
<keyword evidence="2" id="KW-0515">Mutator protein</keyword>
<keyword evidence="3" id="KW-0548">Nucleotidyltransferase</keyword>
<dbReference type="GO" id="GO:0042276">
    <property type="term" value="P:error-prone translesion synthesis"/>
    <property type="evidence" value="ECO:0007669"/>
    <property type="project" value="TreeGrafter"/>
</dbReference>
<dbReference type="AlphaFoldDB" id="A0AAW9KEL4"/>
<dbReference type="Gene3D" id="3.40.1170.60">
    <property type="match status" value="1"/>
</dbReference>
<evidence type="ECO:0000256" key="2">
    <source>
        <dbReference type="ARBA" id="ARBA00022457"/>
    </source>
</evidence>
<dbReference type="InterPro" id="IPR036775">
    <property type="entry name" value="DNA_pol_Y-fam_lit_finger_sf"/>
</dbReference>
<evidence type="ECO:0000259" key="6">
    <source>
        <dbReference type="PROSITE" id="PS50173"/>
    </source>
</evidence>
<dbReference type="GO" id="GO:0003887">
    <property type="term" value="F:DNA-directed DNA polymerase activity"/>
    <property type="evidence" value="ECO:0007669"/>
    <property type="project" value="UniProtKB-KW"/>
</dbReference>
<keyword evidence="4" id="KW-0235">DNA replication</keyword>
<evidence type="ECO:0000256" key="1">
    <source>
        <dbReference type="ARBA" id="ARBA00010945"/>
    </source>
</evidence>
<evidence type="ECO:0000313" key="7">
    <source>
        <dbReference type="EMBL" id="MDZ5760573.1"/>
    </source>
</evidence>
<evidence type="ECO:0000256" key="3">
    <source>
        <dbReference type="ARBA" id="ARBA00022695"/>
    </source>
</evidence>
<comment type="caution">
    <text evidence="7">The sequence shown here is derived from an EMBL/GenBank/DDBJ whole genome shotgun (WGS) entry which is preliminary data.</text>
</comment>
<dbReference type="CDD" id="cd01700">
    <property type="entry name" value="PolY_Pol_V_umuC"/>
    <property type="match status" value="1"/>
</dbReference>
<dbReference type="RefSeq" id="WP_322809746.1">
    <property type="nucleotide sequence ID" value="NZ_JAVBVO010000024.1"/>
</dbReference>
<evidence type="ECO:0000256" key="5">
    <source>
        <dbReference type="ARBA" id="ARBA00022932"/>
    </source>
</evidence>
<dbReference type="Gene3D" id="3.30.1490.100">
    <property type="entry name" value="DNA polymerase, Y-family, little finger domain"/>
    <property type="match status" value="1"/>
</dbReference>
<dbReference type="SUPFAM" id="SSF56672">
    <property type="entry name" value="DNA/RNA polymerases"/>
    <property type="match status" value="1"/>
</dbReference>
<dbReference type="SUPFAM" id="SSF100879">
    <property type="entry name" value="Lesion bypass DNA polymerase (Y-family), little finger domain"/>
    <property type="match status" value="1"/>
</dbReference>
<dbReference type="Pfam" id="PF00817">
    <property type="entry name" value="IMS"/>
    <property type="match status" value="1"/>
</dbReference>
<gene>
    <name evidence="7" type="ORF">RAK27_18190</name>
</gene>